<feature type="compositionally biased region" description="Basic and acidic residues" evidence="1">
    <location>
        <begin position="1"/>
        <end position="11"/>
    </location>
</feature>
<evidence type="ECO:0000313" key="3">
    <source>
        <dbReference type="EMBL" id="KAL0315002.1"/>
    </source>
</evidence>
<accession>A0AAW2L6R7</accession>
<evidence type="ECO:0000259" key="2">
    <source>
        <dbReference type="Pfam" id="PF13456"/>
    </source>
</evidence>
<dbReference type="PANTHER" id="PTHR48475">
    <property type="entry name" value="RIBONUCLEASE H"/>
    <property type="match status" value="1"/>
</dbReference>
<dbReference type="InterPro" id="IPR002156">
    <property type="entry name" value="RNaseH_domain"/>
</dbReference>
<dbReference type="InterPro" id="IPR012337">
    <property type="entry name" value="RNaseH-like_sf"/>
</dbReference>
<feature type="region of interest" description="Disordered" evidence="1">
    <location>
        <begin position="1"/>
        <end position="26"/>
    </location>
</feature>
<dbReference type="AlphaFoldDB" id="A0AAW2L6R7"/>
<comment type="caution">
    <text evidence="3">The sequence shown here is derived from an EMBL/GenBank/DDBJ whole genome shotgun (WGS) entry which is preliminary data.</text>
</comment>
<sequence length="428" mass="48429">MLARPCKEQKKNTPYRKTSIRPSGSSKKTAIIFPITSSSGPNKTTLKWVLAEPNISGRMVKWAVELSEYGIEYHPRPAIKAQASVDFVVEITAEEGEHKQHFDASNNEAEYEALLAGGRLAQAAGAKYLRAYSDSQLVVNQVNGDYETKGEKMIQYLNLIRTLCQEFERFELQRVPRSNNEEADQLAKLASSLTIVQNRKITLLTQEYSGIEDPANEVLEIGQNNMDKSNPFHSDRRRVIQKGFLTTLLEVSRPRKSRVRLKGIHEGSCGNHSGGRSLAGKILQQATFGLQYKKMPWTWNPQSNGQTEVTNRTILQHLKTRLDEAKGNWVDELPRVLWAYRTTPRRSTGESTFNLVYGMEAIIPAEIGEETLRIQQYEPGINNIGHDVKLDLLGKVRDTVSIRVEAYKRRMAKAYNARVHQKAFKLGT</sequence>
<proteinExistence type="predicted"/>
<evidence type="ECO:0000256" key="1">
    <source>
        <dbReference type="SAM" id="MobiDB-lite"/>
    </source>
</evidence>
<dbReference type="GO" id="GO:0003676">
    <property type="term" value="F:nucleic acid binding"/>
    <property type="evidence" value="ECO:0007669"/>
    <property type="project" value="InterPro"/>
</dbReference>
<reference evidence="3" key="2">
    <citation type="journal article" date="2024" name="Plant">
        <title>Genomic evolution and insights into agronomic trait innovations of Sesamum species.</title>
        <authorList>
            <person name="Miao H."/>
            <person name="Wang L."/>
            <person name="Qu L."/>
            <person name="Liu H."/>
            <person name="Sun Y."/>
            <person name="Le M."/>
            <person name="Wang Q."/>
            <person name="Wei S."/>
            <person name="Zheng Y."/>
            <person name="Lin W."/>
            <person name="Duan Y."/>
            <person name="Cao H."/>
            <person name="Xiong S."/>
            <person name="Wang X."/>
            <person name="Wei L."/>
            <person name="Li C."/>
            <person name="Ma Q."/>
            <person name="Ju M."/>
            <person name="Zhao R."/>
            <person name="Li G."/>
            <person name="Mu C."/>
            <person name="Tian Q."/>
            <person name="Mei H."/>
            <person name="Zhang T."/>
            <person name="Gao T."/>
            <person name="Zhang H."/>
        </authorList>
    </citation>
    <scope>NUCLEOTIDE SEQUENCE</scope>
    <source>
        <strain evidence="3">KEN8</strain>
    </source>
</reference>
<dbReference type="Gene3D" id="3.30.420.10">
    <property type="entry name" value="Ribonuclease H-like superfamily/Ribonuclease H"/>
    <property type="match status" value="2"/>
</dbReference>
<dbReference type="InterPro" id="IPR036397">
    <property type="entry name" value="RNaseH_sf"/>
</dbReference>
<gene>
    <name evidence="3" type="ORF">Scaly_2899500</name>
</gene>
<dbReference type="EMBL" id="JACGWM010000114">
    <property type="protein sequence ID" value="KAL0315002.1"/>
    <property type="molecule type" value="Genomic_DNA"/>
</dbReference>
<dbReference type="SUPFAM" id="SSF53098">
    <property type="entry name" value="Ribonuclease H-like"/>
    <property type="match status" value="2"/>
</dbReference>
<reference evidence="3" key="1">
    <citation type="submission" date="2020-06" db="EMBL/GenBank/DDBJ databases">
        <authorList>
            <person name="Li T."/>
            <person name="Hu X."/>
            <person name="Zhang T."/>
            <person name="Song X."/>
            <person name="Zhang H."/>
            <person name="Dai N."/>
            <person name="Sheng W."/>
            <person name="Hou X."/>
            <person name="Wei L."/>
        </authorList>
    </citation>
    <scope>NUCLEOTIDE SEQUENCE</scope>
    <source>
        <strain evidence="3">KEN8</strain>
        <tissue evidence="3">Leaf</tissue>
    </source>
</reference>
<dbReference type="GO" id="GO:0004523">
    <property type="term" value="F:RNA-DNA hybrid ribonuclease activity"/>
    <property type="evidence" value="ECO:0007669"/>
    <property type="project" value="InterPro"/>
</dbReference>
<organism evidence="3">
    <name type="scientific">Sesamum calycinum</name>
    <dbReference type="NCBI Taxonomy" id="2727403"/>
    <lineage>
        <taxon>Eukaryota</taxon>
        <taxon>Viridiplantae</taxon>
        <taxon>Streptophyta</taxon>
        <taxon>Embryophyta</taxon>
        <taxon>Tracheophyta</taxon>
        <taxon>Spermatophyta</taxon>
        <taxon>Magnoliopsida</taxon>
        <taxon>eudicotyledons</taxon>
        <taxon>Gunneridae</taxon>
        <taxon>Pentapetalae</taxon>
        <taxon>asterids</taxon>
        <taxon>lamiids</taxon>
        <taxon>Lamiales</taxon>
        <taxon>Pedaliaceae</taxon>
        <taxon>Sesamum</taxon>
    </lineage>
</organism>
<dbReference type="CDD" id="cd09279">
    <property type="entry name" value="RNase_HI_like"/>
    <property type="match status" value="1"/>
</dbReference>
<name>A0AAW2L6R7_9LAMI</name>
<feature type="domain" description="RNase H type-1" evidence="2">
    <location>
        <begin position="103"/>
        <end position="190"/>
    </location>
</feature>
<dbReference type="PANTHER" id="PTHR48475:SF2">
    <property type="entry name" value="RIBONUCLEASE H"/>
    <property type="match status" value="1"/>
</dbReference>
<protein>
    <recommendedName>
        <fullName evidence="2">RNase H type-1 domain-containing protein</fullName>
    </recommendedName>
</protein>
<dbReference type="Pfam" id="PF13456">
    <property type="entry name" value="RVT_3"/>
    <property type="match status" value="1"/>
</dbReference>